<feature type="domain" description="Zinc finger CCCH-type TRM13" evidence="3">
    <location>
        <begin position="15"/>
        <end position="41"/>
    </location>
</feature>
<accession>E4XHU7</accession>
<dbReference type="CDD" id="cd02440">
    <property type="entry name" value="AdoMet_MTases"/>
    <property type="match status" value="1"/>
</dbReference>
<dbReference type="InterPro" id="IPR039044">
    <property type="entry name" value="Trm13"/>
</dbReference>
<proteinExistence type="inferred from homology"/>
<keyword evidence="5" id="KW-1185">Reference proteome</keyword>
<sequence length="388" mass="44167">MTNEKKEGQIGPGGCRFWTVKKRRFCKMVAKEGAEFCGHHMQDDLRRKCVYCKSMIEDSRMAKHMKKCNIYTQSLIKPNYYNKEVNLDKTVLTDEDLKFASMKLSDFSLDEVKSVVNLLRDGQVKNTSRNQNFQPAFYDNLEKEIESNKDNKKVLKHLIQQSSLLEIMNKERLLANGNCFLELGAGTGGLSEKVAEVLDRSSFIIVDRGSFRKKKENAFLNEGRDAFERVKGDIADFDPKLLLESNEKIICIAKHLCGSATDLAIQCATRIVNFGGILVASCCHHKCTWQSFSSREVLSEHFKSAKRFRLLTLLSSWFTCGFNKSEDDEKDKFGLKVHDKIEIGALAKTVIDNARRDYLLKTFPELTAKTLQYCTLETSLESSAIILS</sequence>
<dbReference type="AlphaFoldDB" id="E4XHU7"/>
<evidence type="ECO:0000259" key="3">
    <source>
        <dbReference type="Pfam" id="PF11722"/>
    </source>
</evidence>
<dbReference type="GO" id="GO:0106050">
    <property type="term" value="F:tRNA 2'-O-methyltransferase activity"/>
    <property type="evidence" value="ECO:0007669"/>
    <property type="project" value="UniProtKB-UniRule"/>
</dbReference>
<dbReference type="OrthoDB" id="258806at2759"/>
<evidence type="ECO:0000259" key="2">
    <source>
        <dbReference type="Pfam" id="PF05206"/>
    </source>
</evidence>
<keyword evidence="1" id="KW-0949">S-adenosyl-L-methionine</keyword>
<dbReference type="SUPFAM" id="SSF53335">
    <property type="entry name" value="S-adenosyl-L-methionine-dependent methyltransferases"/>
    <property type="match status" value="1"/>
</dbReference>
<reference evidence="4" key="1">
    <citation type="journal article" date="2010" name="Science">
        <title>Plasticity of animal genome architecture unmasked by rapid evolution of a pelagic tunicate.</title>
        <authorList>
            <person name="Denoeud F."/>
            <person name="Henriet S."/>
            <person name="Mungpakdee S."/>
            <person name="Aury J.M."/>
            <person name="Da Silva C."/>
            <person name="Brinkmann H."/>
            <person name="Mikhaleva J."/>
            <person name="Olsen L.C."/>
            <person name="Jubin C."/>
            <person name="Canestro C."/>
            <person name="Bouquet J.M."/>
            <person name="Danks G."/>
            <person name="Poulain J."/>
            <person name="Campsteijn C."/>
            <person name="Adamski M."/>
            <person name="Cross I."/>
            <person name="Yadetie F."/>
            <person name="Muffato M."/>
            <person name="Louis A."/>
            <person name="Butcher S."/>
            <person name="Tsagkogeorga G."/>
            <person name="Konrad A."/>
            <person name="Singh S."/>
            <person name="Jensen M.F."/>
            <person name="Cong E.H."/>
            <person name="Eikeseth-Otteraa H."/>
            <person name="Noel B."/>
            <person name="Anthouard V."/>
            <person name="Porcel B.M."/>
            <person name="Kachouri-Lafond R."/>
            <person name="Nishino A."/>
            <person name="Ugolini M."/>
            <person name="Chourrout P."/>
            <person name="Nishida H."/>
            <person name="Aasland R."/>
            <person name="Huzurbazar S."/>
            <person name="Westhof E."/>
            <person name="Delsuc F."/>
            <person name="Lehrach H."/>
            <person name="Reinhardt R."/>
            <person name="Weissenbach J."/>
            <person name="Roy S.W."/>
            <person name="Artiguenave F."/>
            <person name="Postlethwait J.H."/>
            <person name="Manak J.R."/>
            <person name="Thompson E.M."/>
            <person name="Jaillon O."/>
            <person name="Du Pasquier L."/>
            <person name="Boudinot P."/>
            <person name="Liberles D.A."/>
            <person name="Volff J.N."/>
            <person name="Philippe H."/>
            <person name="Lenhard B."/>
            <person name="Roest Crollius H."/>
            <person name="Wincker P."/>
            <person name="Chourrout D."/>
        </authorList>
    </citation>
    <scope>NUCLEOTIDE SEQUENCE [LARGE SCALE GENOMIC DNA]</scope>
</reference>
<feature type="domain" description="Methyltransferase TRM13" evidence="2">
    <location>
        <begin position="159"/>
        <end position="386"/>
    </location>
</feature>
<name>E4XHU7_OIKDI</name>
<evidence type="ECO:0000313" key="4">
    <source>
        <dbReference type="EMBL" id="CBY19655.1"/>
    </source>
</evidence>
<dbReference type="GO" id="GO:0030488">
    <property type="term" value="P:tRNA methylation"/>
    <property type="evidence" value="ECO:0007669"/>
    <property type="project" value="InterPro"/>
</dbReference>
<dbReference type="Gene3D" id="3.40.50.150">
    <property type="entry name" value="Vaccinia Virus protein VP39"/>
    <property type="match status" value="1"/>
</dbReference>
<gene>
    <name evidence="4" type="ORF">GSOID_T00011081001</name>
</gene>
<dbReference type="InterPro" id="IPR007871">
    <property type="entry name" value="Methyltransferase_TRM13"/>
</dbReference>
<dbReference type="Pfam" id="PF11722">
    <property type="entry name" value="zf-TRM13_CCCH"/>
    <property type="match status" value="1"/>
</dbReference>
<dbReference type="InterPro" id="IPR029063">
    <property type="entry name" value="SAM-dependent_MTases_sf"/>
</dbReference>
<keyword evidence="1" id="KW-0863">Zinc-finger</keyword>
<keyword evidence="1" id="KW-0479">Metal-binding</keyword>
<comment type="catalytic activity">
    <reaction evidence="1">
        <text>adenosine(4) in tRNA(His) + S-adenosyl-L-methionine = 2'-O-methyladenosine(4) in tRNA(His) + S-adenosyl-L-homocysteine + H(+)</text>
        <dbReference type="Rhea" id="RHEA:43196"/>
        <dbReference type="Rhea" id="RHEA-COMP:10401"/>
        <dbReference type="Rhea" id="RHEA-COMP:10402"/>
        <dbReference type="ChEBI" id="CHEBI:15378"/>
        <dbReference type="ChEBI" id="CHEBI:57856"/>
        <dbReference type="ChEBI" id="CHEBI:59789"/>
        <dbReference type="ChEBI" id="CHEBI:74411"/>
        <dbReference type="ChEBI" id="CHEBI:74477"/>
        <dbReference type="EC" id="2.1.1.225"/>
    </reaction>
</comment>
<organism evidence="4">
    <name type="scientific">Oikopleura dioica</name>
    <name type="common">Tunicate</name>
    <dbReference type="NCBI Taxonomy" id="34765"/>
    <lineage>
        <taxon>Eukaryota</taxon>
        <taxon>Metazoa</taxon>
        <taxon>Chordata</taxon>
        <taxon>Tunicata</taxon>
        <taxon>Appendicularia</taxon>
        <taxon>Copelata</taxon>
        <taxon>Oikopleuridae</taxon>
        <taxon>Oikopleura</taxon>
    </lineage>
</organism>
<evidence type="ECO:0000313" key="5">
    <source>
        <dbReference type="Proteomes" id="UP000001307"/>
    </source>
</evidence>
<dbReference type="Proteomes" id="UP000001307">
    <property type="component" value="Unassembled WGS sequence"/>
</dbReference>
<protein>
    <recommendedName>
        <fullName evidence="1">tRNA:m(4)X modification enzyme TRM13</fullName>
        <ecNumber evidence="1">2.1.1.225</ecNumber>
    </recommendedName>
</protein>
<dbReference type="InParanoid" id="E4XHU7"/>
<comment type="function">
    <text evidence="1">tRNA methylase which 2'-O-methylates cytidine(4) in tRNA(Pro) and tRNA(Gly)(GCC), and adenosine(4) in tRNA(His).</text>
</comment>
<dbReference type="Pfam" id="PF05206">
    <property type="entry name" value="TRM13"/>
    <property type="match status" value="1"/>
</dbReference>
<keyword evidence="1" id="KW-0489">Methyltransferase</keyword>
<dbReference type="PANTHER" id="PTHR12998:SF0">
    <property type="entry name" value="TRNA:M(4)X MODIFICATION ENZYME TRM13 HOMOLOG"/>
    <property type="match status" value="1"/>
</dbReference>
<keyword evidence="1" id="KW-0808">Transferase</keyword>
<keyword evidence="1" id="KW-0862">Zinc</keyword>
<evidence type="ECO:0000256" key="1">
    <source>
        <dbReference type="RuleBase" id="RU367103"/>
    </source>
</evidence>
<comment type="catalytic activity">
    <reaction evidence="1">
        <text>cytidine(4) in tRNA(Gly)(GCC) + S-adenosyl-L-methionine = 2'-O-methylcytidine(4) in tRNA(Gly)(GCC) + S-adenosyl-L-homocysteine + H(+)</text>
        <dbReference type="Rhea" id="RHEA:43192"/>
        <dbReference type="Rhea" id="RHEA-COMP:10399"/>
        <dbReference type="Rhea" id="RHEA-COMP:10400"/>
        <dbReference type="ChEBI" id="CHEBI:15378"/>
        <dbReference type="ChEBI" id="CHEBI:57856"/>
        <dbReference type="ChEBI" id="CHEBI:59789"/>
        <dbReference type="ChEBI" id="CHEBI:74495"/>
        <dbReference type="ChEBI" id="CHEBI:82748"/>
        <dbReference type="EC" id="2.1.1.225"/>
    </reaction>
</comment>
<comment type="similarity">
    <text evidence="1">Belongs to the methyltransferase TRM13 family.</text>
</comment>
<dbReference type="GO" id="GO:0008270">
    <property type="term" value="F:zinc ion binding"/>
    <property type="evidence" value="ECO:0007669"/>
    <property type="project" value="UniProtKB-KW"/>
</dbReference>
<dbReference type="PANTHER" id="PTHR12998">
    <property type="entry name" value="TRNA:M(4)X MODIFICATION ENZYME TRM13 HOMOLOG"/>
    <property type="match status" value="1"/>
</dbReference>
<dbReference type="EC" id="2.1.1.225" evidence="1"/>
<comment type="catalytic activity">
    <reaction evidence="1">
        <text>cytidine(4) in tRNA(Pro) + S-adenosyl-L-methionine = 2'-O-methylcytidine(4) in tRNA(Pro) + S-adenosyl-L-homocysteine + H(+)</text>
        <dbReference type="Rhea" id="RHEA:32767"/>
        <dbReference type="Rhea" id="RHEA-COMP:10397"/>
        <dbReference type="Rhea" id="RHEA-COMP:10398"/>
        <dbReference type="ChEBI" id="CHEBI:15378"/>
        <dbReference type="ChEBI" id="CHEBI:57856"/>
        <dbReference type="ChEBI" id="CHEBI:59789"/>
        <dbReference type="ChEBI" id="CHEBI:74495"/>
        <dbReference type="ChEBI" id="CHEBI:82748"/>
        <dbReference type="EC" id="2.1.1.225"/>
    </reaction>
</comment>
<keyword evidence="1" id="KW-0819">tRNA processing</keyword>
<dbReference type="InterPro" id="IPR021721">
    <property type="entry name" value="Znf_CCCH-type_TRM13"/>
</dbReference>
<dbReference type="EMBL" id="FN653052">
    <property type="protein sequence ID" value="CBY19655.1"/>
    <property type="molecule type" value="Genomic_DNA"/>
</dbReference>